<sequence>MRKNKTLQKILIVGRKHYMTNKHFQGKYEVELKFCLHSKAEFLKTLSGIHHDVMLQDNIESDWYFDRPDKSLEADNKSICIRTMEPSGIKLWIVKGPEPDRCEATNITNASNAISMLETMGFEVVLKAQKTRSIYFVEAFHITVDSLAGIGDFAEFAIMTDDESKLPVYKSQLEALAQQFGLTKEALQTKSYKQMFTEKAALNHGGHSCYASAMIDVIE</sequence>
<dbReference type="InterPro" id="IPR008173">
    <property type="entry name" value="Adenylyl_cyclase_CyaB"/>
</dbReference>
<dbReference type="Gene3D" id="2.40.320.10">
    <property type="entry name" value="Hypothetical Protein Pfu-838710-001"/>
    <property type="match status" value="1"/>
</dbReference>
<keyword evidence="3" id="KW-1185">Reference proteome</keyword>
<dbReference type="PANTHER" id="PTHR21028:SF2">
    <property type="entry name" value="CYTH DOMAIN-CONTAINING PROTEIN"/>
    <property type="match status" value="1"/>
</dbReference>
<dbReference type="InterPro" id="IPR023577">
    <property type="entry name" value="CYTH_domain"/>
</dbReference>
<gene>
    <name evidence="2" type="ORF">MSP8886_02765</name>
</gene>
<evidence type="ECO:0000313" key="3">
    <source>
        <dbReference type="Proteomes" id="UP000092544"/>
    </source>
</evidence>
<dbReference type="InterPro" id="IPR033469">
    <property type="entry name" value="CYTH-like_dom_sf"/>
</dbReference>
<protein>
    <submittedName>
        <fullName evidence="2">CYTH domain protein</fullName>
    </submittedName>
</protein>
<name>A0A1A8TJ70_9GAMM</name>
<evidence type="ECO:0000259" key="1">
    <source>
        <dbReference type="PROSITE" id="PS51707"/>
    </source>
</evidence>
<dbReference type="Pfam" id="PF01928">
    <property type="entry name" value="CYTH"/>
    <property type="match status" value="1"/>
</dbReference>
<reference evidence="2 3" key="1">
    <citation type="submission" date="2016-06" db="EMBL/GenBank/DDBJ databases">
        <authorList>
            <person name="Kjaerup R.B."/>
            <person name="Dalgaard T.S."/>
            <person name="Juul-Madsen H.R."/>
        </authorList>
    </citation>
    <scope>NUCLEOTIDE SEQUENCE [LARGE SCALE GENOMIC DNA]</scope>
    <source>
        <strain evidence="2 3">CECT 8886</strain>
    </source>
</reference>
<dbReference type="PROSITE" id="PS51707">
    <property type="entry name" value="CYTH"/>
    <property type="match status" value="1"/>
</dbReference>
<organism evidence="2 3">
    <name type="scientific">Marinomonas spartinae</name>
    <dbReference type="NCBI Taxonomy" id="1792290"/>
    <lineage>
        <taxon>Bacteria</taxon>
        <taxon>Pseudomonadati</taxon>
        <taxon>Pseudomonadota</taxon>
        <taxon>Gammaproteobacteria</taxon>
        <taxon>Oceanospirillales</taxon>
        <taxon>Oceanospirillaceae</taxon>
        <taxon>Marinomonas</taxon>
    </lineage>
</organism>
<evidence type="ECO:0000313" key="2">
    <source>
        <dbReference type="EMBL" id="SBS33478.1"/>
    </source>
</evidence>
<proteinExistence type="predicted"/>
<dbReference type="PANTHER" id="PTHR21028">
    <property type="entry name" value="SI:CH211-156B7.4"/>
    <property type="match status" value="1"/>
</dbReference>
<dbReference type="Proteomes" id="UP000092544">
    <property type="component" value="Unassembled WGS sequence"/>
</dbReference>
<accession>A0A1A8TJ70</accession>
<dbReference type="CDD" id="cd07890">
    <property type="entry name" value="CYTH-like_AC_IV-like"/>
    <property type="match status" value="1"/>
</dbReference>
<dbReference type="STRING" id="1792290.MSP8886_02765"/>
<dbReference type="NCBIfam" id="TIGR00318">
    <property type="entry name" value="cyaB"/>
    <property type="match status" value="1"/>
</dbReference>
<dbReference type="AlphaFoldDB" id="A0A1A8TJ70"/>
<dbReference type="EMBL" id="FLOB01000006">
    <property type="protein sequence ID" value="SBS33478.1"/>
    <property type="molecule type" value="Genomic_DNA"/>
</dbReference>
<dbReference type="SUPFAM" id="SSF55154">
    <property type="entry name" value="CYTH-like phosphatases"/>
    <property type="match status" value="1"/>
</dbReference>
<feature type="domain" description="CYTH" evidence="1">
    <location>
        <begin position="27"/>
        <end position="198"/>
    </location>
</feature>
<dbReference type="SMART" id="SM01118">
    <property type="entry name" value="CYTH"/>
    <property type="match status" value="1"/>
</dbReference>